<evidence type="ECO:0000313" key="2">
    <source>
        <dbReference type="EMBL" id="GGQ09459.1"/>
    </source>
</evidence>
<keyword evidence="3" id="KW-1185">Reference proteome</keyword>
<proteinExistence type="predicted"/>
<evidence type="ECO:0000313" key="3">
    <source>
        <dbReference type="Proteomes" id="UP000611554"/>
    </source>
</evidence>
<protein>
    <submittedName>
        <fullName evidence="2">Uncharacterized protein</fullName>
    </submittedName>
</protein>
<organism evidence="2 3">
    <name type="scientific">Streptosporangium pseudovulgare</name>
    <dbReference type="NCBI Taxonomy" id="35765"/>
    <lineage>
        <taxon>Bacteria</taxon>
        <taxon>Bacillati</taxon>
        <taxon>Actinomycetota</taxon>
        <taxon>Actinomycetes</taxon>
        <taxon>Streptosporangiales</taxon>
        <taxon>Streptosporangiaceae</taxon>
        <taxon>Streptosporangium</taxon>
    </lineage>
</organism>
<feature type="region of interest" description="Disordered" evidence="1">
    <location>
        <begin position="29"/>
        <end position="80"/>
    </location>
</feature>
<dbReference type="EMBL" id="BMQJ01000011">
    <property type="protein sequence ID" value="GGQ09459.1"/>
    <property type="molecule type" value="Genomic_DNA"/>
</dbReference>
<reference evidence="3" key="1">
    <citation type="journal article" date="2019" name="Int. J. Syst. Evol. Microbiol.">
        <title>The Global Catalogue of Microorganisms (GCM) 10K type strain sequencing project: providing services to taxonomists for standard genome sequencing and annotation.</title>
        <authorList>
            <consortium name="The Broad Institute Genomics Platform"/>
            <consortium name="The Broad Institute Genome Sequencing Center for Infectious Disease"/>
            <person name="Wu L."/>
            <person name="Ma J."/>
        </authorList>
    </citation>
    <scope>NUCLEOTIDE SEQUENCE [LARGE SCALE GENOMIC DNA]</scope>
    <source>
        <strain evidence="3">JCM 3115</strain>
    </source>
</reference>
<sequence length="114" mass="12436">MTYHVIRKITTIAGIDPFVPRRASPVKVAQGQVEAGGKRNRRPGKIFPSRRLPTTRQPGIHVRRPGRWVTGPSPGGGQRQVSLRVAVPPAGVVKERSGSLSQVTDPSGFFLMYL</sequence>
<evidence type="ECO:0000256" key="1">
    <source>
        <dbReference type="SAM" id="MobiDB-lite"/>
    </source>
</evidence>
<name>A0ABQ2R2K1_9ACTN</name>
<accession>A0ABQ2R2K1</accession>
<gene>
    <name evidence="2" type="ORF">GCM10010140_44600</name>
</gene>
<dbReference type="Proteomes" id="UP000611554">
    <property type="component" value="Unassembled WGS sequence"/>
</dbReference>
<comment type="caution">
    <text evidence="2">The sequence shown here is derived from an EMBL/GenBank/DDBJ whole genome shotgun (WGS) entry which is preliminary data.</text>
</comment>